<evidence type="ECO:0000313" key="2">
    <source>
        <dbReference type="EMBL" id="CAD1847829.1"/>
    </source>
</evidence>
<dbReference type="EMBL" id="CAJEUB010000061">
    <property type="protein sequence ID" value="CAD1847829.1"/>
    <property type="molecule type" value="Genomic_DNA"/>
</dbReference>
<organism evidence="2">
    <name type="scientific">Ananas comosus var. bracteatus</name>
    <name type="common">red pineapple</name>
    <dbReference type="NCBI Taxonomy" id="296719"/>
    <lineage>
        <taxon>Eukaryota</taxon>
        <taxon>Viridiplantae</taxon>
        <taxon>Streptophyta</taxon>
        <taxon>Embryophyta</taxon>
        <taxon>Tracheophyta</taxon>
        <taxon>Spermatophyta</taxon>
        <taxon>Magnoliopsida</taxon>
        <taxon>Liliopsida</taxon>
        <taxon>Poales</taxon>
        <taxon>Bromeliaceae</taxon>
        <taxon>Bromelioideae</taxon>
        <taxon>Ananas</taxon>
    </lineage>
</organism>
<accession>A0A6V7QXH0</accession>
<evidence type="ECO:0000256" key="1">
    <source>
        <dbReference type="ARBA" id="ARBA00006974"/>
    </source>
</evidence>
<dbReference type="AlphaFoldDB" id="A0A6V7QXH0"/>
<reference evidence="2" key="1">
    <citation type="submission" date="2020-07" db="EMBL/GenBank/DDBJ databases">
        <authorList>
            <person name="Lin J."/>
        </authorList>
    </citation>
    <scope>NUCLEOTIDE SEQUENCE</scope>
</reference>
<proteinExistence type="inferred from homology"/>
<dbReference type="InterPro" id="IPR003676">
    <property type="entry name" value="SAUR_fam"/>
</dbReference>
<protein>
    <recommendedName>
        <fullName evidence="3">Auxin-responsive protein SAUR32</fullName>
    </recommendedName>
</protein>
<evidence type="ECO:0008006" key="3">
    <source>
        <dbReference type="Google" id="ProtNLM"/>
    </source>
</evidence>
<dbReference type="GO" id="GO:0009733">
    <property type="term" value="P:response to auxin"/>
    <property type="evidence" value="ECO:0007669"/>
    <property type="project" value="InterPro"/>
</dbReference>
<dbReference type="Pfam" id="PF02519">
    <property type="entry name" value="Auxin_inducible"/>
    <property type="match status" value="1"/>
</dbReference>
<name>A0A6V7QXH0_ANACO</name>
<comment type="similarity">
    <text evidence="1">Belongs to the ARG7 family.</text>
</comment>
<gene>
    <name evidence="2" type="ORF">CB5_LOCUS31040</name>
</gene>
<dbReference type="PANTHER" id="PTHR31374">
    <property type="entry name" value="AUXIN-INDUCED PROTEIN-LIKE-RELATED"/>
    <property type="match status" value="1"/>
</dbReference>
<sequence>MGRRNLTYPDWVKENKQFALALTSWSPRTGEWLRRHMPRKGHVAVRVGPEGEEQCRLVVPVRYLSHPAFVSLLEESERVYGFEQQGPIAIPCSIEHFRHVLGVIDGRTSFNNGSSSQRQGRQNSDSHLHLPRFAGCFRA</sequence>
<dbReference type="PANTHER" id="PTHR31374:SF29">
    <property type="entry name" value="SAUR-LIKE AUXIN-RESPONSIVE PROTEIN FAMILY"/>
    <property type="match status" value="1"/>
</dbReference>